<dbReference type="AlphaFoldDB" id="A0A6H5IC99"/>
<feature type="compositionally biased region" description="Basic and acidic residues" evidence="1">
    <location>
        <begin position="464"/>
        <end position="475"/>
    </location>
</feature>
<feature type="compositionally biased region" description="Polar residues" evidence="1">
    <location>
        <begin position="578"/>
        <end position="592"/>
    </location>
</feature>
<name>A0A6H5IC99_9HYME</name>
<sequence>MSMYTLYAARYYLYVCTLDVCAASRQSERNRVQRVYGPNLDHAQQCYMYPIIIRTNDRAAAEKTAREAKGATTMRYAPTSVLYSYLMYALTCGAHASLARISYTRATQQQRADLIRGLDSRVAYCVCGALNALALTATTTTRQHHVQLAALSPHAASSSSSSSRDALASNNGHREGGPPGPPGMGMPQMPVHGASLVRQERLLQWAVKVVATPEQVETQVSECPETSAWEAQVAEALGQEQQEATGGNQESTNEAQSQNNGEEEGALPPHPPHHGMMPPPPPGGRWPGPPPPGPPGGGGDAWYHPKGRRHHGPPREQVGGEVTEATVQGEAGQTEFGLMAFFPPQYSMSGKSWVLPQSASEYNMSAGVPSGVAGPGGRWSSGNVPASASLYSMASGSSSISGVSSVSSATCSSASSTASSASFGKSRLRHPAYSSFRKNQVHSAQSIKMRIQEYQDLVQAAPVGDEHDASRENRRLPPIKEFQRDFRAGKASTRLRCAQKIVTQLESQASPPRIKITPAPPNSKTAPPTSSSSASKPSSAKSTVSSSASTSSSLSTASEAKSTASSSAASSKRPTNSGTTPKKLTVAQQVQLTKKEKEREKERAKAEKARQKEAEKNRLKEAERAEKAEKARQKEAKKLAKEEKKRAKKEAKIRRKEAEEHLLGK</sequence>
<keyword evidence="3" id="KW-1185">Reference proteome</keyword>
<feature type="compositionally biased region" description="Polar residues" evidence="1">
    <location>
        <begin position="239"/>
        <end position="260"/>
    </location>
</feature>
<feature type="region of interest" description="Disordered" evidence="1">
    <location>
        <begin position="237"/>
        <end position="322"/>
    </location>
</feature>
<protein>
    <submittedName>
        <fullName evidence="2">Uncharacterized protein</fullName>
    </submittedName>
</protein>
<dbReference type="PANTHER" id="PTHR13491">
    <property type="entry name" value="ZCCHC10 PROTEIN"/>
    <property type="match status" value="1"/>
</dbReference>
<feature type="compositionally biased region" description="Low complexity" evidence="1">
    <location>
        <begin position="150"/>
        <end position="169"/>
    </location>
</feature>
<feature type="compositionally biased region" description="Low complexity" evidence="1">
    <location>
        <begin position="522"/>
        <end position="577"/>
    </location>
</feature>
<accession>A0A6H5IC99</accession>
<dbReference type="EMBL" id="CADCXV010000734">
    <property type="protein sequence ID" value="CAB0034146.1"/>
    <property type="molecule type" value="Genomic_DNA"/>
</dbReference>
<evidence type="ECO:0000313" key="3">
    <source>
        <dbReference type="Proteomes" id="UP000479190"/>
    </source>
</evidence>
<dbReference type="InterPro" id="IPR039715">
    <property type="entry name" value="ZCCHC10"/>
</dbReference>
<feature type="compositionally biased region" description="Basic and acidic residues" evidence="1">
    <location>
        <begin position="593"/>
        <end position="645"/>
    </location>
</feature>
<dbReference type="OrthoDB" id="6381204at2759"/>
<dbReference type="PANTHER" id="PTHR13491:SF0">
    <property type="entry name" value="ZINC FINGER CCHC DOMAIN-CONTAINING PROTEIN 10"/>
    <property type="match status" value="1"/>
</dbReference>
<feature type="region of interest" description="Disordered" evidence="1">
    <location>
        <begin position="503"/>
        <end position="665"/>
    </location>
</feature>
<feature type="compositionally biased region" description="Pro residues" evidence="1">
    <location>
        <begin position="277"/>
        <end position="295"/>
    </location>
</feature>
<feature type="compositionally biased region" description="Basic residues" evidence="1">
    <location>
        <begin position="646"/>
        <end position="655"/>
    </location>
</feature>
<evidence type="ECO:0000313" key="2">
    <source>
        <dbReference type="EMBL" id="CAB0034146.1"/>
    </source>
</evidence>
<dbReference type="Proteomes" id="UP000479190">
    <property type="component" value="Unassembled WGS sequence"/>
</dbReference>
<proteinExistence type="predicted"/>
<gene>
    <name evidence="2" type="ORF">TBRA_LOCUS6044</name>
</gene>
<evidence type="ECO:0000256" key="1">
    <source>
        <dbReference type="SAM" id="MobiDB-lite"/>
    </source>
</evidence>
<feature type="region of interest" description="Disordered" evidence="1">
    <location>
        <begin position="463"/>
        <end position="490"/>
    </location>
</feature>
<reference evidence="2 3" key="1">
    <citation type="submission" date="2020-02" db="EMBL/GenBank/DDBJ databases">
        <authorList>
            <person name="Ferguson B K."/>
        </authorList>
    </citation>
    <scope>NUCLEOTIDE SEQUENCE [LARGE SCALE GENOMIC DNA]</scope>
</reference>
<feature type="compositionally biased region" description="Basic and acidic residues" evidence="1">
    <location>
        <begin position="656"/>
        <end position="665"/>
    </location>
</feature>
<organism evidence="2 3">
    <name type="scientific">Trichogramma brassicae</name>
    <dbReference type="NCBI Taxonomy" id="86971"/>
    <lineage>
        <taxon>Eukaryota</taxon>
        <taxon>Metazoa</taxon>
        <taxon>Ecdysozoa</taxon>
        <taxon>Arthropoda</taxon>
        <taxon>Hexapoda</taxon>
        <taxon>Insecta</taxon>
        <taxon>Pterygota</taxon>
        <taxon>Neoptera</taxon>
        <taxon>Endopterygota</taxon>
        <taxon>Hymenoptera</taxon>
        <taxon>Apocrita</taxon>
        <taxon>Proctotrupomorpha</taxon>
        <taxon>Chalcidoidea</taxon>
        <taxon>Trichogrammatidae</taxon>
        <taxon>Trichogramma</taxon>
    </lineage>
</organism>
<feature type="region of interest" description="Disordered" evidence="1">
    <location>
        <begin position="150"/>
        <end position="190"/>
    </location>
</feature>